<dbReference type="PANTHER" id="PTHR33112:SF9">
    <property type="entry name" value="HETEROKARYON INCOMPATIBILITY DOMAIN-CONTAINING PROTEIN"/>
    <property type="match status" value="1"/>
</dbReference>
<dbReference type="PANTHER" id="PTHR33112">
    <property type="entry name" value="DOMAIN PROTEIN, PUTATIVE-RELATED"/>
    <property type="match status" value="1"/>
</dbReference>
<comment type="caution">
    <text evidence="1">The sequence shown here is derived from an EMBL/GenBank/DDBJ whole genome shotgun (WGS) entry which is preliminary data.</text>
</comment>
<evidence type="ECO:0000313" key="1">
    <source>
        <dbReference type="EMBL" id="RBA18270.1"/>
    </source>
</evidence>
<sequence>MSDYYGDALLTLAADTVPDTTATCFPRPTSQSVVLSILDGSKKVKVTKIPVHVSMKSIRFEKNPPLCMPLFSRAWAFQERLMSVRTLHLGPEELVWECSSELWCECGMPPDIWNGRPEKSIQPFRVSHYHALDSGTDLGGYWHDLIEMYLIRQLTFGRDKLNAIMGLAKQINNSQNTNSPPLGNYILGFWSSSLENSLLWSKSGSGYSRNSQFPSWSWASIDGTWLYQRPPPLLAFVSKAVILRTPPESWTTDLAKEARNYGLVISGYATDAVLVASNIFIGRNQAQWTLRTGSDCDNDMELVVSLDIDLDYRKGDQAVEVTCLQLGVSEIRSKQRSWGLVLRATSHKNAEFERIGIMTASESWYKTISKRREIEIV</sequence>
<evidence type="ECO:0000313" key="2">
    <source>
        <dbReference type="Proteomes" id="UP000251714"/>
    </source>
</evidence>
<gene>
    <name evidence="1" type="ORF">FPRO05_10565</name>
</gene>
<accession>A0A365NBT8</accession>
<protein>
    <recommendedName>
        <fullName evidence="3">Heterokaryon incompatibility domain-containing protein</fullName>
    </recommendedName>
</protein>
<organism evidence="1 2">
    <name type="scientific">Gibberella intermedia</name>
    <name type="common">Bulb rot disease fungus</name>
    <name type="synonym">Fusarium proliferatum</name>
    <dbReference type="NCBI Taxonomy" id="948311"/>
    <lineage>
        <taxon>Eukaryota</taxon>
        <taxon>Fungi</taxon>
        <taxon>Dikarya</taxon>
        <taxon>Ascomycota</taxon>
        <taxon>Pezizomycotina</taxon>
        <taxon>Sordariomycetes</taxon>
        <taxon>Hypocreomycetidae</taxon>
        <taxon>Hypocreales</taxon>
        <taxon>Nectriaceae</taxon>
        <taxon>Fusarium</taxon>
        <taxon>Fusarium fujikuroi species complex</taxon>
    </lineage>
</organism>
<dbReference type="Proteomes" id="UP000251714">
    <property type="component" value="Unassembled WGS sequence"/>
</dbReference>
<reference evidence="1 2" key="1">
    <citation type="submission" date="2017-12" db="EMBL/GenBank/DDBJ databases">
        <title>Genome sequence of the mycotoxigenic crop pathogen Fusarium proliferatum, strain ITEM 2341 from Date Palm.</title>
        <authorList>
            <person name="Almiman B.F."/>
            <person name="Shittu T.A."/>
            <person name="Muthumeenakshi S."/>
            <person name="Baroncelli R."/>
            <person name="Sreenivasaprasada S."/>
        </authorList>
    </citation>
    <scope>NUCLEOTIDE SEQUENCE [LARGE SCALE GENOMIC DNA]</scope>
    <source>
        <strain evidence="1 2">ITEM 2341</strain>
    </source>
</reference>
<name>A0A365NBT8_GIBIN</name>
<dbReference type="AlphaFoldDB" id="A0A365NBT8"/>
<dbReference type="EMBL" id="PKMI01000014">
    <property type="protein sequence ID" value="RBA18270.1"/>
    <property type="molecule type" value="Genomic_DNA"/>
</dbReference>
<proteinExistence type="predicted"/>
<evidence type="ECO:0008006" key="3">
    <source>
        <dbReference type="Google" id="ProtNLM"/>
    </source>
</evidence>